<reference evidence="2 3" key="1">
    <citation type="journal article" date="2019" name="Int. J. Syst. Evol. Microbiol.">
        <title>The Global Catalogue of Microorganisms (GCM) 10K type strain sequencing project: providing services to taxonomists for standard genome sequencing and annotation.</title>
        <authorList>
            <consortium name="The Broad Institute Genomics Platform"/>
            <consortium name="The Broad Institute Genome Sequencing Center for Infectious Disease"/>
            <person name="Wu L."/>
            <person name="Ma J."/>
        </authorList>
    </citation>
    <scope>NUCLEOTIDE SEQUENCE [LARGE SCALE GENOMIC DNA]</scope>
    <source>
        <strain evidence="2 3">JCM 14942</strain>
    </source>
</reference>
<accession>A0ABN2AF98</accession>
<dbReference type="Proteomes" id="UP001500842">
    <property type="component" value="Unassembled WGS sequence"/>
</dbReference>
<feature type="region of interest" description="Disordered" evidence="1">
    <location>
        <begin position="1"/>
        <end position="38"/>
    </location>
</feature>
<comment type="caution">
    <text evidence="2">The sequence shown here is derived from an EMBL/GenBank/DDBJ whole genome shotgun (WGS) entry which is preliminary data.</text>
</comment>
<proteinExistence type="predicted"/>
<keyword evidence="3" id="KW-1185">Reference proteome</keyword>
<organism evidence="2 3">
    <name type="scientific">Nocardioides humi</name>
    <dbReference type="NCBI Taxonomy" id="449461"/>
    <lineage>
        <taxon>Bacteria</taxon>
        <taxon>Bacillati</taxon>
        <taxon>Actinomycetota</taxon>
        <taxon>Actinomycetes</taxon>
        <taxon>Propionibacteriales</taxon>
        <taxon>Nocardioidaceae</taxon>
        <taxon>Nocardioides</taxon>
    </lineage>
</organism>
<protein>
    <submittedName>
        <fullName evidence="2">Uncharacterized protein</fullName>
    </submittedName>
</protein>
<name>A0ABN2AF98_9ACTN</name>
<gene>
    <name evidence="2" type="ORF">GCM10009788_21580</name>
</gene>
<evidence type="ECO:0000256" key="1">
    <source>
        <dbReference type="SAM" id="MobiDB-lite"/>
    </source>
</evidence>
<dbReference type="EMBL" id="BAAAOR010000015">
    <property type="protein sequence ID" value="GAA1517074.1"/>
    <property type="molecule type" value="Genomic_DNA"/>
</dbReference>
<feature type="compositionally biased region" description="Basic and acidic residues" evidence="1">
    <location>
        <begin position="13"/>
        <end position="38"/>
    </location>
</feature>
<evidence type="ECO:0000313" key="3">
    <source>
        <dbReference type="Proteomes" id="UP001500842"/>
    </source>
</evidence>
<evidence type="ECO:0000313" key="2">
    <source>
        <dbReference type="EMBL" id="GAA1517074.1"/>
    </source>
</evidence>
<sequence>MDQADAGPGPGKGRPECHRGDPAFVPAHDHGAADRLQRMSESMVAVPEDREDPASPVVHEDLGQHRCTVAARRGARLIHRMLVHAAIVAAPASAAVTRSGPICPVPVGAVRMPDWLAS</sequence>